<keyword evidence="1" id="KW-1133">Transmembrane helix</keyword>
<dbReference type="GO" id="GO:0015098">
    <property type="term" value="F:molybdate ion transmembrane transporter activity"/>
    <property type="evidence" value="ECO:0007669"/>
    <property type="project" value="InterPro"/>
</dbReference>
<evidence type="ECO:0000313" key="3">
    <source>
        <dbReference type="Proteomes" id="UP000245207"/>
    </source>
</evidence>
<dbReference type="EMBL" id="PKPP01003951">
    <property type="protein sequence ID" value="PWA66850.1"/>
    <property type="molecule type" value="Genomic_DNA"/>
</dbReference>
<evidence type="ECO:0000313" key="2">
    <source>
        <dbReference type="EMBL" id="PWA66850.1"/>
    </source>
</evidence>
<dbReference type="GO" id="GO:0016020">
    <property type="term" value="C:membrane"/>
    <property type="evidence" value="ECO:0007669"/>
    <property type="project" value="InterPro"/>
</dbReference>
<dbReference type="PANTHER" id="PTHR23516:SF2">
    <property type="entry name" value="MOLYBDATE-ANION TRANSPORTER"/>
    <property type="match status" value="1"/>
</dbReference>
<dbReference type="STRING" id="35608.A0A2U1N010"/>
<sequence>MAHVICKSELVERCRAFAKSLHYKEMEFEGALSKKMDANPVAVVEALIHTNSRSRDIDIRSTAFGCGTEGIMVCKIFFSHPSISLASVCLSLASSIFLFGFETWMVVEHDKLGHRLDSLNEMFWLMTFLESASLIGSQVLANWLISSNDIHKNMVSPSIATAILALLCIIYIARE</sequence>
<protein>
    <submittedName>
        <fullName evidence="2">Major facilitator superfamily domain, general substrate transporter</fullName>
    </submittedName>
</protein>
<accession>A0A2U1N010</accession>
<feature type="transmembrane region" description="Helical" evidence="1">
    <location>
        <begin position="85"/>
        <end position="107"/>
    </location>
</feature>
<evidence type="ECO:0000256" key="1">
    <source>
        <dbReference type="SAM" id="Phobius"/>
    </source>
</evidence>
<keyword evidence="3" id="KW-1185">Reference proteome</keyword>
<gene>
    <name evidence="2" type="ORF">CTI12_AA305010</name>
</gene>
<name>A0A2U1N010_ARTAN</name>
<dbReference type="OrthoDB" id="1711443at2759"/>
<feature type="transmembrane region" description="Helical" evidence="1">
    <location>
        <begin position="154"/>
        <end position="173"/>
    </location>
</feature>
<dbReference type="PANTHER" id="PTHR23516">
    <property type="entry name" value="SAM (S-ADENOSYL METHIONINE) TRANSPORTER"/>
    <property type="match status" value="1"/>
</dbReference>
<organism evidence="2 3">
    <name type="scientific">Artemisia annua</name>
    <name type="common">Sweet wormwood</name>
    <dbReference type="NCBI Taxonomy" id="35608"/>
    <lineage>
        <taxon>Eukaryota</taxon>
        <taxon>Viridiplantae</taxon>
        <taxon>Streptophyta</taxon>
        <taxon>Embryophyta</taxon>
        <taxon>Tracheophyta</taxon>
        <taxon>Spermatophyta</taxon>
        <taxon>Magnoliopsida</taxon>
        <taxon>eudicotyledons</taxon>
        <taxon>Gunneridae</taxon>
        <taxon>Pentapetalae</taxon>
        <taxon>asterids</taxon>
        <taxon>campanulids</taxon>
        <taxon>Asterales</taxon>
        <taxon>Asteraceae</taxon>
        <taxon>Asteroideae</taxon>
        <taxon>Anthemideae</taxon>
        <taxon>Artemisiinae</taxon>
        <taxon>Artemisia</taxon>
    </lineage>
</organism>
<comment type="caution">
    <text evidence="2">The sequence shown here is derived from an EMBL/GenBank/DDBJ whole genome shotgun (WGS) entry which is preliminary data.</text>
</comment>
<dbReference type="InterPro" id="IPR008509">
    <property type="entry name" value="MOT2/MFSD5"/>
</dbReference>
<reference evidence="2 3" key="1">
    <citation type="journal article" date="2018" name="Mol. Plant">
        <title>The genome of Artemisia annua provides insight into the evolution of Asteraceae family and artemisinin biosynthesis.</title>
        <authorList>
            <person name="Shen Q."/>
            <person name="Zhang L."/>
            <person name="Liao Z."/>
            <person name="Wang S."/>
            <person name="Yan T."/>
            <person name="Shi P."/>
            <person name="Liu M."/>
            <person name="Fu X."/>
            <person name="Pan Q."/>
            <person name="Wang Y."/>
            <person name="Lv Z."/>
            <person name="Lu X."/>
            <person name="Zhang F."/>
            <person name="Jiang W."/>
            <person name="Ma Y."/>
            <person name="Chen M."/>
            <person name="Hao X."/>
            <person name="Li L."/>
            <person name="Tang Y."/>
            <person name="Lv G."/>
            <person name="Zhou Y."/>
            <person name="Sun X."/>
            <person name="Brodelius P.E."/>
            <person name="Rose J.K.C."/>
            <person name="Tang K."/>
        </authorList>
    </citation>
    <scope>NUCLEOTIDE SEQUENCE [LARGE SCALE GENOMIC DNA]</scope>
    <source>
        <strain evidence="3">cv. Huhao1</strain>
        <tissue evidence="2">Leaf</tissue>
    </source>
</reference>
<proteinExistence type="predicted"/>
<keyword evidence="1" id="KW-0812">Transmembrane</keyword>
<dbReference type="Proteomes" id="UP000245207">
    <property type="component" value="Unassembled WGS sequence"/>
</dbReference>
<dbReference type="AlphaFoldDB" id="A0A2U1N010"/>
<feature type="transmembrane region" description="Helical" evidence="1">
    <location>
        <begin position="122"/>
        <end position="145"/>
    </location>
</feature>
<keyword evidence="1" id="KW-0472">Membrane</keyword>